<gene>
    <name evidence="1" type="ORF">HMPREF9441_02956</name>
</gene>
<evidence type="ECO:0000313" key="2">
    <source>
        <dbReference type="Proteomes" id="UP000003598"/>
    </source>
</evidence>
<dbReference type="Proteomes" id="UP000003598">
    <property type="component" value="Unassembled WGS sequence"/>
</dbReference>
<organism evidence="1 2">
    <name type="scientific">Paraprevotella clara YIT 11840</name>
    <dbReference type="NCBI Taxonomy" id="762968"/>
    <lineage>
        <taxon>Bacteria</taxon>
        <taxon>Pseudomonadati</taxon>
        <taxon>Bacteroidota</taxon>
        <taxon>Bacteroidia</taxon>
        <taxon>Bacteroidales</taxon>
        <taxon>Prevotellaceae</taxon>
        <taxon>Paraprevotella</taxon>
    </lineage>
</organism>
<name>G5SUA0_9BACT</name>
<sequence length="50" mass="5847">MYIEEGNGYHIVKRDVLLSLGLFSESVRCRPHVLSYSSRESPLNFYRTIL</sequence>
<comment type="caution">
    <text evidence="1">The sequence shown here is derived from an EMBL/GenBank/DDBJ whole genome shotgun (WGS) entry which is preliminary data.</text>
</comment>
<protein>
    <submittedName>
        <fullName evidence="1">Uncharacterized protein</fullName>
    </submittedName>
</protein>
<dbReference type="HOGENOM" id="CLU_3120766_0_0_10"/>
<dbReference type="AlphaFoldDB" id="G5SUA0"/>
<dbReference type="EMBL" id="AFFY01000045">
    <property type="protein sequence ID" value="EHG99343.1"/>
    <property type="molecule type" value="Genomic_DNA"/>
</dbReference>
<reference evidence="1 2" key="1">
    <citation type="submission" date="2011-03" db="EMBL/GenBank/DDBJ databases">
        <authorList>
            <person name="Weinstock G."/>
            <person name="Sodergren E."/>
            <person name="Clifton S."/>
            <person name="Fulton L."/>
            <person name="Fulton B."/>
            <person name="Courtney L."/>
            <person name="Fronick C."/>
            <person name="Harrison M."/>
            <person name="Strong C."/>
            <person name="Farmer C."/>
            <person name="Delahaunty K."/>
            <person name="Markovic C."/>
            <person name="Hall O."/>
            <person name="Minx P."/>
            <person name="Tomlinson C."/>
            <person name="Mitreva M."/>
            <person name="Hou S."/>
            <person name="Chen J."/>
            <person name="Wollam A."/>
            <person name="Pepin K.H."/>
            <person name="Johnson M."/>
            <person name="Bhonagiri V."/>
            <person name="Zhang X."/>
            <person name="Suruliraj S."/>
            <person name="Warren W."/>
            <person name="Chinwalla A."/>
            <person name="Mardis E.R."/>
            <person name="Wilson R.K."/>
        </authorList>
    </citation>
    <scope>NUCLEOTIDE SEQUENCE [LARGE SCALE GENOMIC DNA]</scope>
    <source>
        <strain evidence="1 2">YIT 11840</strain>
    </source>
</reference>
<dbReference type="STRING" id="762968.HMPREF9441_02956"/>
<proteinExistence type="predicted"/>
<accession>G5SUA0</accession>
<evidence type="ECO:0000313" key="1">
    <source>
        <dbReference type="EMBL" id="EHG99343.1"/>
    </source>
</evidence>
<keyword evidence="2" id="KW-1185">Reference proteome</keyword>